<dbReference type="PANTHER" id="PTHR28079">
    <property type="entry name" value="RNA POLYMERASE I-SPECIFIC TRANSCRIPTION INITIATION FACTOR RRN5"/>
    <property type="match status" value="1"/>
</dbReference>
<dbReference type="AlphaFoldDB" id="J7REL6"/>
<dbReference type="RefSeq" id="XP_022462224.1">
    <property type="nucleotide sequence ID" value="XM_022607196.1"/>
</dbReference>
<protein>
    <submittedName>
        <fullName evidence="2">Uncharacterized protein</fullName>
    </submittedName>
</protein>
<dbReference type="InterPro" id="IPR039601">
    <property type="entry name" value="Rrn5"/>
</dbReference>
<reference evidence="2 3" key="1">
    <citation type="journal article" date="2011" name="Proc. Natl. Acad. Sci. U.S.A.">
        <title>Evolutionary erosion of yeast sex chromosomes by mating-type switching accidents.</title>
        <authorList>
            <person name="Gordon J.L."/>
            <person name="Armisen D."/>
            <person name="Proux-Wera E."/>
            <person name="Oheigeartaigh S.S."/>
            <person name="Byrne K.P."/>
            <person name="Wolfe K.H."/>
        </authorList>
    </citation>
    <scope>NUCLEOTIDE SEQUENCE [LARGE SCALE GENOMIC DNA]</scope>
    <source>
        <strain evidence="3">ATCC MYA-139 / BCRC 22969 / CBS 8797 / CCRC 22969 / KCTC 17520 / NBRC 10181 / NCYC 3082</strain>
    </source>
</reference>
<feature type="compositionally biased region" description="Basic residues" evidence="1">
    <location>
        <begin position="465"/>
        <end position="481"/>
    </location>
</feature>
<dbReference type="OrthoDB" id="2240312at2759"/>
<reference evidence="3" key="2">
    <citation type="submission" date="2012-08" db="EMBL/GenBank/DDBJ databases">
        <title>Genome sequence of Kazachstania naganishii.</title>
        <authorList>
            <person name="Gordon J.L."/>
            <person name="Armisen D."/>
            <person name="Proux-Wera E."/>
            <person name="OhEigeartaigh S.S."/>
            <person name="Byrne K.P."/>
            <person name="Wolfe K.H."/>
        </authorList>
    </citation>
    <scope>NUCLEOTIDE SEQUENCE [LARGE SCALE GENOMIC DNA]</scope>
    <source>
        <strain evidence="3">ATCC MYA-139 / BCRC 22969 / CBS 8797 / CCRC 22969 / KCTC 17520 / NBRC 10181 / NCYC 3082</strain>
    </source>
</reference>
<proteinExistence type="predicted"/>
<sequence>MGLRKKLDVFNMHAGVPVNDLTTQYIKLYNREVKQFYQVDQFVDYEIRGSRIHVDSHVRYLEKRYLRQENLLGEEMGVYWSGKDKRKFFKLLERYSIHRLDDWWHCIGNKSKIEVLQYYDLLRRNVRLLKDGRFKKLLRRSEIPIAYEVSEQFIELEELMAERLMTREDAGAVCPLDHSDSGLVKFDDWNAKWLKVYRRSQFEDGNLVKTPLPFSLESVQFIEGLVVQYVKRLLHFCVLPNINDCEVGKSDLLAYLSDRHARRKWSFPTTITREHIDRGLTIMRHEDIPVYTPGGNTLETLHKFGLVPEPLAGNVFRNRAIRDSLLPEILSASVKFNDSVTAKACSDELTGGAPTSTIEQPLDEDRAHYRTGTTTESLFIKKMAKLDASVTQNEPHSDEDDPVSFTIVKRDGTPDVDATQRLDNATELSLYDWEAGQMDHADMVHSSKHESTLFHYFMHIAAAKSKRKRKGNGKNKNKRGTHCVPLAAAQTGTPSATHDRNPPIQLSQTLHDWFLRSDG</sequence>
<keyword evidence="3" id="KW-1185">Reference proteome</keyword>
<evidence type="ECO:0000313" key="2">
    <source>
        <dbReference type="EMBL" id="CCK67978.1"/>
    </source>
</evidence>
<dbReference type="eggNOG" id="ENOG502RY38">
    <property type="taxonomic scope" value="Eukaryota"/>
</dbReference>
<dbReference type="STRING" id="1071383.J7REL6"/>
<gene>
    <name evidence="2" type="primary">KNAG0A02890</name>
    <name evidence="2" type="ordered locus">KNAG_0A02890</name>
</gene>
<feature type="region of interest" description="Disordered" evidence="1">
    <location>
        <begin position="465"/>
        <end position="484"/>
    </location>
</feature>
<dbReference type="GO" id="GO:0000182">
    <property type="term" value="F:rDNA binding"/>
    <property type="evidence" value="ECO:0007669"/>
    <property type="project" value="TreeGrafter"/>
</dbReference>
<dbReference type="OMA" id="HCLSRYS"/>
<evidence type="ECO:0000256" key="1">
    <source>
        <dbReference type="SAM" id="MobiDB-lite"/>
    </source>
</evidence>
<organism evidence="2 3">
    <name type="scientific">Huiozyma naganishii (strain ATCC MYA-139 / BCRC 22969 / CBS 8797 / KCTC 17520 / NBRC 10181 / NCYC 3082 / Yp74L-3)</name>
    <name type="common">Yeast</name>
    <name type="synonym">Kazachstania naganishii</name>
    <dbReference type="NCBI Taxonomy" id="1071383"/>
    <lineage>
        <taxon>Eukaryota</taxon>
        <taxon>Fungi</taxon>
        <taxon>Dikarya</taxon>
        <taxon>Ascomycota</taxon>
        <taxon>Saccharomycotina</taxon>
        <taxon>Saccharomycetes</taxon>
        <taxon>Saccharomycetales</taxon>
        <taxon>Saccharomycetaceae</taxon>
        <taxon>Huiozyma</taxon>
    </lineage>
</organism>
<evidence type="ECO:0000313" key="3">
    <source>
        <dbReference type="Proteomes" id="UP000006310"/>
    </source>
</evidence>
<dbReference type="PANTHER" id="PTHR28079:SF1">
    <property type="entry name" value="RNA POLYMERASE I-SPECIFIC TRANSCRIPTION INITIATION FACTOR RRN5"/>
    <property type="match status" value="1"/>
</dbReference>
<dbReference type="GO" id="GO:0000500">
    <property type="term" value="C:RNA polymerase I upstream activating factor complex"/>
    <property type="evidence" value="ECO:0007669"/>
    <property type="project" value="InterPro"/>
</dbReference>
<name>J7REL6_HUIN7</name>
<dbReference type="EMBL" id="HE978314">
    <property type="protein sequence ID" value="CCK67978.1"/>
    <property type="molecule type" value="Genomic_DNA"/>
</dbReference>
<dbReference type="HOGENOM" id="CLU_024706_1_0_1"/>
<dbReference type="GO" id="GO:0001181">
    <property type="term" value="F:RNA polymerase I general transcription initiation factor activity"/>
    <property type="evidence" value="ECO:0007669"/>
    <property type="project" value="TreeGrafter"/>
</dbReference>
<dbReference type="GO" id="GO:0006361">
    <property type="term" value="P:transcription initiation at RNA polymerase I promoter"/>
    <property type="evidence" value="ECO:0007669"/>
    <property type="project" value="TreeGrafter"/>
</dbReference>
<accession>J7REL6</accession>
<dbReference type="GeneID" id="34523613"/>
<dbReference type="Proteomes" id="UP000006310">
    <property type="component" value="Chromosome 1"/>
</dbReference>
<dbReference type="GO" id="GO:0042790">
    <property type="term" value="P:nucleolar large rRNA transcription by RNA polymerase I"/>
    <property type="evidence" value="ECO:0007669"/>
    <property type="project" value="InterPro"/>
</dbReference>
<dbReference type="KEGG" id="kng:KNAG_0A02890"/>